<gene>
    <name evidence="1" type="ORF">CJ669_07415</name>
</gene>
<dbReference type="EMBL" id="NXGJ01000008">
    <property type="protein sequence ID" value="PRM87572.1"/>
    <property type="molecule type" value="Genomic_DNA"/>
</dbReference>
<accession>A0A2S9SLY2</accession>
<proteinExistence type="predicted"/>
<dbReference type="Proteomes" id="UP000239065">
    <property type="component" value="Unassembled WGS sequence"/>
</dbReference>
<protein>
    <submittedName>
        <fullName evidence="1">Uncharacterized protein</fullName>
    </submittedName>
</protein>
<reference evidence="1 2" key="1">
    <citation type="submission" date="2017-09" db="EMBL/GenBank/DDBJ databases">
        <title>Reassesment of A. cryaerophilus.</title>
        <authorList>
            <person name="Perez-Cataluna A."/>
            <person name="Collado L."/>
            <person name="Salgado O."/>
            <person name="Lefinanco V."/>
            <person name="Figueras M.J."/>
        </authorList>
    </citation>
    <scope>NUCLEOTIDE SEQUENCE [LARGE SCALE GENOMIC DNA]</scope>
    <source>
        <strain evidence="1 2">LMG 9861</strain>
    </source>
</reference>
<organism evidence="1 2">
    <name type="scientific">Aliarcobacter cryaerophilus</name>
    <dbReference type="NCBI Taxonomy" id="28198"/>
    <lineage>
        <taxon>Bacteria</taxon>
        <taxon>Pseudomonadati</taxon>
        <taxon>Campylobacterota</taxon>
        <taxon>Epsilonproteobacteria</taxon>
        <taxon>Campylobacterales</taxon>
        <taxon>Arcobacteraceae</taxon>
        <taxon>Aliarcobacter</taxon>
    </lineage>
</organism>
<comment type="caution">
    <text evidence="1">The sequence shown here is derived from an EMBL/GenBank/DDBJ whole genome shotgun (WGS) entry which is preliminary data.</text>
</comment>
<name>A0A2S9SLY2_9BACT</name>
<evidence type="ECO:0000313" key="2">
    <source>
        <dbReference type="Proteomes" id="UP000239065"/>
    </source>
</evidence>
<dbReference type="RefSeq" id="WP_105909382.1">
    <property type="nucleotide sequence ID" value="NZ_NXGJ01000008.1"/>
</dbReference>
<evidence type="ECO:0000313" key="1">
    <source>
        <dbReference type="EMBL" id="PRM87572.1"/>
    </source>
</evidence>
<sequence>MSTYSQEVLELKKEILTEISNELKNITNFRIKTNTKAYYELKKTISKWDSKINEISNSINHNDINEKFSFIKIDRKTLESLINLNNKLKVGSISKLLDTLTINYEEFFVKYSLIEIKSFDLNKKTQMVLNNTDLYICEVLNNEYGIKSNEKILYKIDDVIIYEDKEYLDAKNLKKYPIGEDIFWISLNCRLADIEKFNSLYFNISSNK</sequence>
<dbReference type="AlphaFoldDB" id="A0A2S9SLY2"/>